<keyword evidence="1" id="KW-0812">Transmembrane</keyword>
<name>A0A166V6J1_9GAMM</name>
<organism evidence="2 3">
    <name type="scientific">Pseudoalteromonas luteoviolacea DSM 6061</name>
    <dbReference type="NCBI Taxonomy" id="1365250"/>
    <lineage>
        <taxon>Bacteria</taxon>
        <taxon>Pseudomonadati</taxon>
        <taxon>Pseudomonadota</taxon>
        <taxon>Gammaproteobacteria</taxon>
        <taxon>Alteromonadales</taxon>
        <taxon>Pseudoalteromonadaceae</taxon>
        <taxon>Pseudoalteromonas</taxon>
    </lineage>
</organism>
<keyword evidence="1" id="KW-0472">Membrane</keyword>
<dbReference type="EMBL" id="AUYB01000136">
    <property type="protein sequence ID" value="KZN31775.1"/>
    <property type="molecule type" value="Genomic_DNA"/>
</dbReference>
<dbReference type="AlphaFoldDB" id="A0A166V6J1"/>
<accession>A0A166V6J1</accession>
<proteinExistence type="predicted"/>
<dbReference type="Proteomes" id="UP000076643">
    <property type="component" value="Unassembled WGS sequence"/>
</dbReference>
<protein>
    <recommendedName>
        <fullName evidence="4">TonB C-terminal domain-containing protein</fullName>
    </recommendedName>
</protein>
<reference evidence="2 3" key="1">
    <citation type="submission" date="2013-07" db="EMBL/GenBank/DDBJ databases">
        <title>Comparative Genomic and Metabolomic Analysis of Twelve Strains of Pseudoalteromonas luteoviolacea.</title>
        <authorList>
            <person name="Vynne N.G."/>
            <person name="Mansson M."/>
            <person name="Gram L."/>
        </authorList>
    </citation>
    <scope>NUCLEOTIDE SEQUENCE [LARGE SCALE GENOMIC DNA]</scope>
    <source>
        <strain evidence="2 3">DSM 6061</strain>
    </source>
</reference>
<gene>
    <name evidence="2" type="ORF">N475_04770</name>
</gene>
<evidence type="ECO:0008006" key="4">
    <source>
        <dbReference type="Google" id="ProtNLM"/>
    </source>
</evidence>
<dbReference type="PATRIC" id="fig|1365250.3.peg.4519"/>
<evidence type="ECO:0000313" key="2">
    <source>
        <dbReference type="EMBL" id="KZN31775.1"/>
    </source>
</evidence>
<feature type="transmembrane region" description="Helical" evidence="1">
    <location>
        <begin position="12"/>
        <end position="31"/>
    </location>
</feature>
<evidence type="ECO:0000256" key="1">
    <source>
        <dbReference type="SAM" id="Phobius"/>
    </source>
</evidence>
<keyword evidence="1" id="KW-1133">Transmembrane helix</keyword>
<dbReference type="RefSeq" id="WP_063365936.1">
    <property type="nucleotide sequence ID" value="NZ_AQHB01000047.1"/>
</dbReference>
<keyword evidence="3" id="KW-1185">Reference proteome</keyword>
<evidence type="ECO:0000313" key="3">
    <source>
        <dbReference type="Proteomes" id="UP000076643"/>
    </source>
</evidence>
<sequence>MDSLKVTFTRLLLGISALTLSLSLFLFLVVLDNSTGKSPDKLQINRVDVAMISPPPPPPPITQTHHTSGQSSALNVKGLGGPVKVQYSVKNVMEIPTANKLNLPKISTDKLKFTSHFSASVPMLNVEHLDRVPKVVSQRYVRPPKTVRKYGQKRIETSVELIIDQTGKPFVKRIIDPVFPEMNETIRTWVKHAKFEVPRKEGKAVQAVYLYGINFNYG</sequence>
<comment type="caution">
    <text evidence="2">The sequence shown here is derived from an EMBL/GenBank/DDBJ whole genome shotgun (WGS) entry which is preliminary data.</text>
</comment>